<dbReference type="RefSeq" id="WP_281833589.1">
    <property type="nucleotide sequence ID" value="NZ_BSDY01000003.1"/>
</dbReference>
<comment type="caution">
    <text evidence="1">The sequence shown here is derived from an EMBL/GenBank/DDBJ whole genome shotgun (WGS) entry which is preliminary data.</text>
</comment>
<dbReference type="SUPFAM" id="SSF46785">
    <property type="entry name" value="Winged helix' DNA-binding domain"/>
    <property type="match status" value="1"/>
</dbReference>
<gene>
    <name evidence="1" type="ORF">PM10SUCC1_07700</name>
</gene>
<dbReference type="Gene3D" id="1.10.10.10">
    <property type="entry name" value="Winged helix-like DNA-binding domain superfamily/Winged helix DNA-binding domain"/>
    <property type="match status" value="1"/>
</dbReference>
<evidence type="ECO:0000313" key="1">
    <source>
        <dbReference type="EMBL" id="GLI55255.1"/>
    </source>
</evidence>
<protein>
    <recommendedName>
        <fullName evidence="3">HTH marR-type domain-containing protein</fullName>
    </recommendedName>
</protein>
<evidence type="ECO:0008006" key="3">
    <source>
        <dbReference type="Google" id="ProtNLM"/>
    </source>
</evidence>
<organism evidence="1 2">
    <name type="scientific">Propionigenium maris DSM 9537</name>
    <dbReference type="NCBI Taxonomy" id="1123000"/>
    <lineage>
        <taxon>Bacteria</taxon>
        <taxon>Fusobacteriati</taxon>
        <taxon>Fusobacteriota</taxon>
        <taxon>Fusobacteriia</taxon>
        <taxon>Fusobacteriales</taxon>
        <taxon>Fusobacteriaceae</taxon>
        <taxon>Propionigenium</taxon>
    </lineage>
</organism>
<accession>A0A9W6GJE7</accession>
<reference evidence="1" key="1">
    <citation type="submission" date="2022-12" db="EMBL/GenBank/DDBJ databases">
        <title>Reference genome sequencing for broad-spectrum identification of bacterial and archaeal isolates by mass spectrometry.</title>
        <authorList>
            <person name="Sekiguchi Y."/>
            <person name="Tourlousse D.M."/>
        </authorList>
    </citation>
    <scope>NUCLEOTIDE SEQUENCE</scope>
    <source>
        <strain evidence="1">10succ1</strain>
    </source>
</reference>
<keyword evidence="2" id="KW-1185">Reference proteome</keyword>
<evidence type="ECO:0000313" key="2">
    <source>
        <dbReference type="Proteomes" id="UP001144471"/>
    </source>
</evidence>
<sequence length="111" mass="13373">MRYKSELKRLDEYYEMQDYFKTIKKVTRLSIVDIYILIYIKNQIDNFSDLNSSIKVDRSLISRRISEMERSGLVRKCRIDRRNRIFITEDGSQALKESIDLYKKHLENAIS</sequence>
<name>A0A9W6GJE7_9FUSO</name>
<dbReference type="AlphaFoldDB" id="A0A9W6GJE7"/>
<dbReference type="Proteomes" id="UP001144471">
    <property type="component" value="Unassembled WGS sequence"/>
</dbReference>
<dbReference type="InterPro" id="IPR036390">
    <property type="entry name" value="WH_DNA-bd_sf"/>
</dbReference>
<dbReference type="EMBL" id="BSDY01000003">
    <property type="protein sequence ID" value="GLI55255.1"/>
    <property type="molecule type" value="Genomic_DNA"/>
</dbReference>
<proteinExistence type="predicted"/>
<dbReference type="InterPro" id="IPR036388">
    <property type="entry name" value="WH-like_DNA-bd_sf"/>
</dbReference>